<evidence type="ECO:0000256" key="1">
    <source>
        <dbReference type="ARBA" id="ARBA00001933"/>
    </source>
</evidence>
<organism evidence="3">
    <name type="scientific">marine metagenome</name>
    <dbReference type="NCBI Taxonomy" id="408172"/>
    <lineage>
        <taxon>unclassified sequences</taxon>
        <taxon>metagenomes</taxon>
        <taxon>ecological metagenomes</taxon>
    </lineage>
</organism>
<evidence type="ECO:0000256" key="2">
    <source>
        <dbReference type="ARBA" id="ARBA00022898"/>
    </source>
</evidence>
<dbReference type="SUPFAM" id="SSF53383">
    <property type="entry name" value="PLP-dependent transferases"/>
    <property type="match status" value="1"/>
</dbReference>
<dbReference type="Gene3D" id="3.40.640.10">
    <property type="entry name" value="Type I PLP-dependent aspartate aminotransferase-like (Major domain)"/>
    <property type="match status" value="1"/>
</dbReference>
<sequence>MRISYPASTSRSAELHQRGLSVIPDGLSRSTVIIRPHPIYVDHGKGAWLTDVDGNRYLDCNNNFTSIILGHADPVIESAVRTQLASGTAFSMATEAEIELAEILCGRISSCEQIRFCNSGTEAVMGAIKAARAFTRRPAIIKVEGSYHGTYDHAEASLGSDPSNWGVAAAPSTIPYAQGAPESLAEEVVVVQFNDEQGAVEAIRRVGPRLAAVLLDPMPSRVGMPALDPAFSEALRQTTREVEALLILDEVISFRLAQGGAQAVHGIDPDMTVLAKIIGGGFPVGAIGGRSDVMEVFSAVEGDRAAVPSGGTYTANPVTMTAGIACMRQLSESSFDRLDDLGNQIRGGLEHLFEQRSAQWQVTGDGSLFRIHPHQRRIRSYRDAHLDSDEATVMTSLQHRLLEREVYLSGYGMGCVNLATSDADVHHLLGAMDEALELVVG</sequence>
<dbReference type="InterPro" id="IPR015422">
    <property type="entry name" value="PyrdxlP-dep_Trfase_small"/>
</dbReference>
<dbReference type="AlphaFoldDB" id="A0A381P3B7"/>
<evidence type="ECO:0000313" key="3">
    <source>
        <dbReference type="EMBL" id="SUZ61044.1"/>
    </source>
</evidence>
<dbReference type="EMBL" id="UINC01000777">
    <property type="protein sequence ID" value="SUZ61044.1"/>
    <property type="molecule type" value="Genomic_DNA"/>
</dbReference>
<dbReference type="InterPro" id="IPR015424">
    <property type="entry name" value="PyrdxlP-dep_Trfase"/>
</dbReference>
<dbReference type="CDD" id="cd00610">
    <property type="entry name" value="OAT_like"/>
    <property type="match status" value="1"/>
</dbReference>
<reference evidence="3" key="1">
    <citation type="submission" date="2018-05" db="EMBL/GenBank/DDBJ databases">
        <authorList>
            <person name="Lanie J.A."/>
            <person name="Ng W.-L."/>
            <person name="Kazmierczak K.M."/>
            <person name="Andrzejewski T.M."/>
            <person name="Davidsen T.M."/>
            <person name="Wayne K.J."/>
            <person name="Tettelin H."/>
            <person name="Glass J.I."/>
            <person name="Rusch D."/>
            <person name="Podicherti R."/>
            <person name="Tsui H.-C.T."/>
            <person name="Winkler M.E."/>
        </authorList>
    </citation>
    <scope>NUCLEOTIDE SEQUENCE</scope>
</reference>
<protein>
    <recommendedName>
        <fullName evidence="4">Glutamate-1-semialdehyde 2,1-aminomutase</fullName>
    </recommendedName>
</protein>
<dbReference type="Gene3D" id="3.90.1150.10">
    <property type="entry name" value="Aspartate Aminotransferase, domain 1"/>
    <property type="match status" value="1"/>
</dbReference>
<dbReference type="GO" id="GO:0008483">
    <property type="term" value="F:transaminase activity"/>
    <property type="evidence" value="ECO:0007669"/>
    <property type="project" value="InterPro"/>
</dbReference>
<proteinExistence type="predicted"/>
<dbReference type="InterPro" id="IPR005814">
    <property type="entry name" value="Aminotrans_3"/>
</dbReference>
<gene>
    <name evidence="3" type="ORF">METZ01_LOCUS13898</name>
</gene>
<dbReference type="GO" id="GO:0030170">
    <property type="term" value="F:pyridoxal phosphate binding"/>
    <property type="evidence" value="ECO:0007669"/>
    <property type="project" value="InterPro"/>
</dbReference>
<dbReference type="PANTHER" id="PTHR43713:SF3">
    <property type="entry name" value="GLUTAMATE-1-SEMIALDEHYDE 2,1-AMINOMUTASE 1, CHLOROPLASTIC-RELATED"/>
    <property type="match status" value="1"/>
</dbReference>
<dbReference type="InterPro" id="IPR015421">
    <property type="entry name" value="PyrdxlP-dep_Trfase_major"/>
</dbReference>
<dbReference type="Pfam" id="PF00202">
    <property type="entry name" value="Aminotran_3"/>
    <property type="match status" value="1"/>
</dbReference>
<comment type="cofactor">
    <cofactor evidence="1">
        <name>pyridoxal 5'-phosphate</name>
        <dbReference type="ChEBI" id="CHEBI:597326"/>
    </cofactor>
</comment>
<name>A0A381P3B7_9ZZZZ</name>
<keyword evidence="2" id="KW-0663">Pyridoxal phosphate</keyword>
<accession>A0A381P3B7</accession>
<dbReference type="PANTHER" id="PTHR43713">
    <property type="entry name" value="GLUTAMATE-1-SEMIALDEHYDE 2,1-AMINOMUTASE"/>
    <property type="match status" value="1"/>
</dbReference>
<evidence type="ECO:0008006" key="4">
    <source>
        <dbReference type="Google" id="ProtNLM"/>
    </source>
</evidence>